<dbReference type="Gene3D" id="4.10.640.10">
    <property type="entry name" value="Ribosomal protein S18"/>
    <property type="match status" value="1"/>
</dbReference>
<keyword evidence="5" id="KW-0694">RNA-binding</keyword>
<comment type="similarity">
    <text evidence="1 5 6">Belongs to the bacterial ribosomal protein bS18 family.</text>
</comment>
<organism evidence="8 9">
    <name type="scientific">Rhizomicrobium palustre</name>
    <dbReference type="NCBI Taxonomy" id="189966"/>
    <lineage>
        <taxon>Bacteria</taxon>
        <taxon>Pseudomonadati</taxon>
        <taxon>Pseudomonadota</taxon>
        <taxon>Alphaproteobacteria</taxon>
        <taxon>Micropepsales</taxon>
        <taxon>Micropepsaceae</taxon>
        <taxon>Rhizomicrobium</taxon>
    </lineage>
</organism>
<dbReference type="GO" id="GO:0003735">
    <property type="term" value="F:structural constituent of ribosome"/>
    <property type="evidence" value="ECO:0007669"/>
    <property type="project" value="InterPro"/>
</dbReference>
<comment type="function">
    <text evidence="5">Binds as a heterodimer with protein bS6 to the central domain of the 16S rRNA, where it helps stabilize the platform of the 30S subunit.</text>
</comment>
<name>A0A846MUZ2_9PROT</name>
<evidence type="ECO:0000256" key="1">
    <source>
        <dbReference type="ARBA" id="ARBA00005589"/>
    </source>
</evidence>
<dbReference type="InterPro" id="IPR036870">
    <property type="entry name" value="Ribosomal_bS18_sf"/>
</dbReference>
<dbReference type="PRINTS" id="PR00974">
    <property type="entry name" value="RIBOSOMALS18"/>
</dbReference>
<protein>
    <recommendedName>
        <fullName evidence="4 5">Small ribosomal subunit protein bS18</fullName>
    </recommendedName>
</protein>
<dbReference type="PANTHER" id="PTHR13479:SF40">
    <property type="entry name" value="SMALL RIBOSOMAL SUBUNIT PROTEIN BS18M"/>
    <property type="match status" value="1"/>
</dbReference>
<dbReference type="HAMAP" id="MF_00270">
    <property type="entry name" value="Ribosomal_bS18"/>
    <property type="match status" value="1"/>
</dbReference>
<dbReference type="NCBIfam" id="TIGR00165">
    <property type="entry name" value="S18"/>
    <property type="match status" value="1"/>
</dbReference>
<dbReference type="Proteomes" id="UP000570514">
    <property type="component" value="Unassembled WGS sequence"/>
</dbReference>
<keyword evidence="5" id="KW-0699">rRNA-binding</keyword>
<dbReference type="PROSITE" id="PS00057">
    <property type="entry name" value="RIBOSOMAL_S18"/>
    <property type="match status" value="1"/>
</dbReference>
<dbReference type="InterPro" id="IPR018275">
    <property type="entry name" value="Ribosomal_bS18_CS"/>
</dbReference>
<comment type="subunit">
    <text evidence="5">Part of the 30S ribosomal subunit. Forms a tight heterodimer with protein bS6.</text>
</comment>
<evidence type="ECO:0000256" key="3">
    <source>
        <dbReference type="ARBA" id="ARBA00023274"/>
    </source>
</evidence>
<dbReference type="PANTHER" id="PTHR13479">
    <property type="entry name" value="30S RIBOSOMAL PROTEIN S18"/>
    <property type="match status" value="1"/>
</dbReference>
<feature type="compositionally biased region" description="Basic and acidic residues" evidence="7">
    <location>
        <begin position="9"/>
        <end position="22"/>
    </location>
</feature>
<evidence type="ECO:0000313" key="8">
    <source>
        <dbReference type="EMBL" id="NIK87045.1"/>
    </source>
</evidence>
<keyword evidence="9" id="KW-1185">Reference proteome</keyword>
<evidence type="ECO:0000256" key="5">
    <source>
        <dbReference type="HAMAP-Rule" id="MF_00270"/>
    </source>
</evidence>
<evidence type="ECO:0000256" key="4">
    <source>
        <dbReference type="ARBA" id="ARBA00035141"/>
    </source>
</evidence>
<dbReference type="GO" id="GO:0070181">
    <property type="term" value="F:small ribosomal subunit rRNA binding"/>
    <property type="evidence" value="ECO:0007669"/>
    <property type="project" value="TreeGrafter"/>
</dbReference>
<accession>A0A846MUZ2</accession>
<evidence type="ECO:0000256" key="7">
    <source>
        <dbReference type="SAM" id="MobiDB-lite"/>
    </source>
</evidence>
<keyword evidence="2 5" id="KW-0689">Ribosomal protein</keyword>
<dbReference type="RefSeq" id="WP_167080287.1">
    <property type="nucleotide sequence ID" value="NZ_BAAADC010000001.1"/>
</dbReference>
<dbReference type="InterPro" id="IPR001648">
    <property type="entry name" value="Ribosomal_bS18"/>
</dbReference>
<comment type="caution">
    <text evidence="8">The sequence shown here is derived from an EMBL/GenBank/DDBJ whole genome shotgun (WGS) entry which is preliminary data.</text>
</comment>
<keyword evidence="3 5" id="KW-0687">Ribonucleoprotein</keyword>
<dbReference type="GO" id="GO:0022627">
    <property type="term" value="C:cytosolic small ribosomal subunit"/>
    <property type="evidence" value="ECO:0007669"/>
    <property type="project" value="TreeGrafter"/>
</dbReference>
<proteinExistence type="inferred from homology"/>
<dbReference type="GO" id="GO:0006412">
    <property type="term" value="P:translation"/>
    <property type="evidence" value="ECO:0007669"/>
    <property type="project" value="UniProtKB-UniRule"/>
</dbReference>
<dbReference type="Pfam" id="PF01084">
    <property type="entry name" value="Ribosomal_S18"/>
    <property type="match status" value="1"/>
</dbReference>
<dbReference type="EMBL" id="JAASRM010000001">
    <property type="protein sequence ID" value="NIK87045.1"/>
    <property type="molecule type" value="Genomic_DNA"/>
</dbReference>
<evidence type="ECO:0000256" key="6">
    <source>
        <dbReference type="RuleBase" id="RU003910"/>
    </source>
</evidence>
<gene>
    <name evidence="5" type="primary">rpsR</name>
    <name evidence="8" type="ORF">FHS83_000363</name>
</gene>
<evidence type="ECO:0000256" key="2">
    <source>
        <dbReference type="ARBA" id="ARBA00022980"/>
    </source>
</evidence>
<evidence type="ECO:0000313" key="9">
    <source>
        <dbReference type="Proteomes" id="UP000570514"/>
    </source>
</evidence>
<dbReference type="SUPFAM" id="SSF46911">
    <property type="entry name" value="Ribosomal protein S18"/>
    <property type="match status" value="1"/>
</dbReference>
<sequence length="102" mass="11248">MSFGGQGGGERRERSGGDREGGHGGAGGQRRPFFRRKKTCPFSGANAPKIDYKDVKLLQRFISERGKIVPSRITAVSAKKQRLLANAIKRARFMALLPYVID</sequence>
<feature type="region of interest" description="Disordered" evidence="7">
    <location>
        <begin position="1"/>
        <end position="35"/>
    </location>
</feature>
<reference evidence="8 9" key="1">
    <citation type="submission" date="2020-03" db="EMBL/GenBank/DDBJ databases">
        <title>Genomic Encyclopedia of Type Strains, Phase IV (KMG-IV): sequencing the most valuable type-strain genomes for metagenomic binning, comparative biology and taxonomic classification.</title>
        <authorList>
            <person name="Goeker M."/>
        </authorList>
    </citation>
    <scope>NUCLEOTIDE SEQUENCE [LARGE SCALE GENOMIC DNA]</scope>
    <source>
        <strain evidence="8 9">DSM 19867</strain>
    </source>
</reference>
<dbReference type="AlphaFoldDB" id="A0A846MUZ2"/>